<dbReference type="GO" id="GO:0005525">
    <property type="term" value="F:GTP binding"/>
    <property type="evidence" value="ECO:0007669"/>
    <property type="project" value="UniProtKB-KW"/>
</dbReference>
<feature type="domain" description="GTP-binding protein TrmE N-terminal" evidence="7">
    <location>
        <begin position="32"/>
        <end position="156"/>
    </location>
</feature>
<dbReference type="PANTHER" id="PTHR42714">
    <property type="entry name" value="TRNA MODIFICATION GTPASE GTPBP3"/>
    <property type="match status" value="1"/>
</dbReference>
<keyword evidence="4" id="KW-0547">Nucleotide-binding</keyword>
<keyword evidence="5" id="KW-0342">GTP-binding</keyword>
<dbReference type="InterPro" id="IPR031168">
    <property type="entry name" value="G_TrmE"/>
</dbReference>
<dbReference type="GO" id="GO:0002098">
    <property type="term" value="P:tRNA wobble uridine modification"/>
    <property type="evidence" value="ECO:0007669"/>
    <property type="project" value="TreeGrafter"/>
</dbReference>
<dbReference type="HAMAP" id="MF_00379">
    <property type="entry name" value="GTPase_MnmE"/>
    <property type="match status" value="1"/>
</dbReference>
<dbReference type="NCBIfam" id="TIGR00231">
    <property type="entry name" value="small_GTP"/>
    <property type="match status" value="1"/>
</dbReference>
<dbReference type="GO" id="GO:0003924">
    <property type="term" value="F:GTPase activity"/>
    <property type="evidence" value="ECO:0007669"/>
    <property type="project" value="InterPro"/>
</dbReference>
<evidence type="ECO:0008006" key="11">
    <source>
        <dbReference type="Google" id="ProtNLM"/>
    </source>
</evidence>
<gene>
    <name evidence="9" type="ORF">BB561_002239</name>
</gene>
<reference evidence="9 10" key="1">
    <citation type="journal article" date="2018" name="MBio">
        <title>Comparative Genomics Reveals the Core Gene Toolbox for the Fungus-Insect Symbiosis.</title>
        <authorList>
            <person name="Wang Y."/>
            <person name="Stata M."/>
            <person name="Wang W."/>
            <person name="Stajich J.E."/>
            <person name="White M.M."/>
            <person name="Moncalvo J.M."/>
        </authorList>
    </citation>
    <scope>NUCLEOTIDE SEQUENCE [LARGE SCALE GENOMIC DNA]</scope>
    <source>
        <strain evidence="9 10">SWE-8-4</strain>
    </source>
</reference>
<evidence type="ECO:0000256" key="3">
    <source>
        <dbReference type="ARBA" id="ARBA00022694"/>
    </source>
</evidence>
<protein>
    <recommendedName>
        <fullName evidence="11">TrmE-type G domain-containing protein</fullName>
    </recommendedName>
</protein>
<dbReference type="Gene3D" id="1.20.120.430">
    <property type="entry name" value="tRNA modification GTPase MnmE domain 2"/>
    <property type="match status" value="1"/>
</dbReference>
<keyword evidence="3" id="KW-0819">tRNA processing</keyword>
<comment type="subcellular location">
    <subcellularLocation>
        <location evidence="1">Mitochondrion</location>
    </subcellularLocation>
</comment>
<evidence type="ECO:0000256" key="2">
    <source>
        <dbReference type="ARBA" id="ARBA00011043"/>
    </source>
</evidence>
<dbReference type="GO" id="GO:0005739">
    <property type="term" value="C:mitochondrion"/>
    <property type="evidence" value="ECO:0007669"/>
    <property type="project" value="UniProtKB-SubCell"/>
</dbReference>
<evidence type="ECO:0000313" key="9">
    <source>
        <dbReference type="EMBL" id="PVU94830.1"/>
    </source>
</evidence>
<dbReference type="SUPFAM" id="SSF52540">
    <property type="entry name" value="P-loop containing nucleoside triphosphate hydrolases"/>
    <property type="match status" value="1"/>
</dbReference>
<dbReference type="OrthoDB" id="188276at2759"/>
<organism evidence="9 10">
    <name type="scientific">Smittium simulii</name>
    <dbReference type="NCBI Taxonomy" id="133385"/>
    <lineage>
        <taxon>Eukaryota</taxon>
        <taxon>Fungi</taxon>
        <taxon>Fungi incertae sedis</taxon>
        <taxon>Zoopagomycota</taxon>
        <taxon>Kickxellomycotina</taxon>
        <taxon>Harpellomycetes</taxon>
        <taxon>Harpellales</taxon>
        <taxon>Legeriomycetaceae</taxon>
        <taxon>Smittium</taxon>
    </lineage>
</organism>
<dbReference type="InterPro" id="IPR018948">
    <property type="entry name" value="GTP-bd_TrmE_N"/>
</dbReference>
<keyword evidence="10" id="KW-1185">Reference proteome</keyword>
<accession>A0A2T9YR48</accession>
<dbReference type="InterPro" id="IPR005225">
    <property type="entry name" value="Small_GTP-bd"/>
</dbReference>
<dbReference type="CDD" id="cd14858">
    <property type="entry name" value="TrmE_N"/>
    <property type="match status" value="1"/>
</dbReference>
<dbReference type="NCBIfam" id="NF003661">
    <property type="entry name" value="PRK05291.1-3"/>
    <property type="match status" value="1"/>
</dbReference>
<evidence type="ECO:0000256" key="4">
    <source>
        <dbReference type="ARBA" id="ARBA00022741"/>
    </source>
</evidence>
<dbReference type="InterPro" id="IPR025867">
    <property type="entry name" value="MnmE_helical"/>
</dbReference>
<dbReference type="EMBL" id="MBFR01000073">
    <property type="protein sequence ID" value="PVU94830.1"/>
    <property type="molecule type" value="Genomic_DNA"/>
</dbReference>
<feature type="domain" description="MnmE helical" evidence="8">
    <location>
        <begin position="159"/>
        <end position="496"/>
    </location>
</feature>
<dbReference type="Gene3D" id="3.30.1360.120">
    <property type="entry name" value="Probable tRNA modification gtpase trme, domain 1"/>
    <property type="match status" value="1"/>
</dbReference>
<evidence type="ECO:0000256" key="5">
    <source>
        <dbReference type="ARBA" id="ARBA00023134"/>
    </source>
</evidence>
<dbReference type="Pfam" id="PF10396">
    <property type="entry name" value="TrmE_N"/>
    <property type="match status" value="1"/>
</dbReference>
<evidence type="ECO:0000313" key="10">
    <source>
        <dbReference type="Proteomes" id="UP000245383"/>
    </source>
</evidence>
<dbReference type="InterPro" id="IPR027368">
    <property type="entry name" value="MnmE_dom2"/>
</dbReference>
<dbReference type="PANTHER" id="PTHR42714:SF2">
    <property type="entry name" value="TRNA MODIFICATION GTPASE GTPBP3, MITOCHONDRIAL"/>
    <property type="match status" value="1"/>
</dbReference>
<dbReference type="InterPro" id="IPR027417">
    <property type="entry name" value="P-loop_NTPase"/>
</dbReference>
<dbReference type="InterPro" id="IPR004520">
    <property type="entry name" value="GTPase_MnmE"/>
</dbReference>
<comment type="similarity">
    <text evidence="2">Belongs to the TRAFAC class TrmE-Era-EngA-EngB-Septin-like GTPase superfamily. TrmE GTPase family.</text>
</comment>
<feature type="domain" description="G" evidence="6">
    <location>
        <begin position="255"/>
        <end position="351"/>
    </location>
</feature>
<dbReference type="InterPro" id="IPR027266">
    <property type="entry name" value="TrmE/GcvT-like"/>
</dbReference>
<dbReference type="AlphaFoldDB" id="A0A2T9YR48"/>
<comment type="caution">
    <text evidence="9">The sequence shown here is derived from an EMBL/GenBank/DDBJ whole genome shotgun (WGS) entry which is preliminary data.</text>
</comment>
<evidence type="ECO:0000259" key="8">
    <source>
        <dbReference type="Pfam" id="PF12631"/>
    </source>
</evidence>
<dbReference type="Pfam" id="PF01926">
    <property type="entry name" value="MMR_HSR1"/>
    <property type="match status" value="1"/>
</dbReference>
<evidence type="ECO:0000259" key="6">
    <source>
        <dbReference type="Pfam" id="PF01926"/>
    </source>
</evidence>
<dbReference type="STRING" id="133385.A0A2T9YR48"/>
<dbReference type="CDD" id="cd04164">
    <property type="entry name" value="trmE"/>
    <property type="match status" value="1"/>
</dbReference>
<sequence>MNSTFYKNIAHFSQKLCHRHFLSQKHIKHYSTIFAQASSPGKAGVSVIRISGPETKNVIQKMIRSLKNEQCTNSIAPRTALLKKLVNPSKKNDVLDIALVIWFPAPRSYTGEDILELHLHGSNIVVKNTLEALQEIKGCRLAEPGEFSKRAFYNSKMDLTEIEGLADLINAETEAQRIQALSQAQGKLRILYEGWRSDIISAMANVETVLEFSEEESIDSGLFDQAQDTIKKTFFDISKHLSDKNKGEIVRNGLKIALIGPPNVGKSSIINHFAKRSVAIVSPIAGTTRDIIEISTNIGGYQVVISDTAGICHSSNEIEKQGIELAIERAKDAQIKFIVLDTCSIINSEFRTNYFKEFRIILNNISKTNSNQLLDENTYFIINKSDLTKAHEKTVDLLIDLLCSELCVQKSQLKNKIWTISCKTGKGWDTMLSNLNLIITKMLQTSAQEPVFLTRERHRQNLVNAAMYLKRFLESVVESAEELRFAANSIGKITGGNRHLYT</sequence>
<dbReference type="Proteomes" id="UP000245383">
    <property type="component" value="Unassembled WGS sequence"/>
</dbReference>
<dbReference type="GO" id="GO:0030488">
    <property type="term" value="P:tRNA methylation"/>
    <property type="evidence" value="ECO:0007669"/>
    <property type="project" value="TreeGrafter"/>
</dbReference>
<evidence type="ECO:0000259" key="7">
    <source>
        <dbReference type="Pfam" id="PF10396"/>
    </source>
</evidence>
<dbReference type="InterPro" id="IPR006073">
    <property type="entry name" value="GTP-bd"/>
</dbReference>
<name>A0A2T9YR48_9FUNG</name>
<dbReference type="Pfam" id="PF12631">
    <property type="entry name" value="MnmE_helical"/>
    <property type="match status" value="1"/>
</dbReference>
<evidence type="ECO:0000256" key="1">
    <source>
        <dbReference type="ARBA" id="ARBA00004173"/>
    </source>
</evidence>
<dbReference type="Gene3D" id="3.40.50.300">
    <property type="entry name" value="P-loop containing nucleotide triphosphate hydrolases"/>
    <property type="match status" value="1"/>
</dbReference>
<dbReference type="FunFam" id="3.30.1360.120:FF:000007">
    <property type="entry name" value="tRNA modification GTPase GTPBP3, mitochondrial"/>
    <property type="match status" value="1"/>
</dbReference>
<proteinExistence type="inferred from homology"/>